<comment type="similarity">
    <text evidence="1 7">Belongs to the peptidase S1B family.</text>
</comment>
<evidence type="ECO:0000313" key="9">
    <source>
        <dbReference type="EMBL" id="MFE7965511.1"/>
    </source>
</evidence>
<protein>
    <recommendedName>
        <fullName evidence="7">Serine protease</fullName>
        <ecNumber evidence="7">3.4.21.-</ecNumber>
    </recommendedName>
</protein>
<evidence type="ECO:0000256" key="8">
    <source>
        <dbReference type="SAM" id="MobiDB-lite"/>
    </source>
</evidence>
<evidence type="ECO:0000256" key="4">
    <source>
        <dbReference type="ARBA" id="ARBA00022801"/>
    </source>
</evidence>
<feature type="region of interest" description="Disordered" evidence="8">
    <location>
        <begin position="1"/>
        <end position="43"/>
    </location>
</feature>
<feature type="compositionally biased region" description="Basic and acidic residues" evidence="8">
    <location>
        <begin position="23"/>
        <end position="38"/>
    </location>
</feature>
<dbReference type="SUPFAM" id="SSF50494">
    <property type="entry name" value="Trypsin-like serine proteases"/>
    <property type="match status" value="1"/>
</dbReference>
<dbReference type="PRINTS" id="PR01774">
    <property type="entry name" value="EXFOLTOXIN"/>
</dbReference>
<dbReference type="GO" id="GO:0016787">
    <property type="term" value="F:hydrolase activity"/>
    <property type="evidence" value="ECO:0007669"/>
    <property type="project" value="UniProtKB-KW"/>
</dbReference>
<evidence type="ECO:0000313" key="10">
    <source>
        <dbReference type="Proteomes" id="UP001600650"/>
    </source>
</evidence>
<dbReference type="EC" id="3.4.21.-" evidence="7"/>
<keyword evidence="2 7" id="KW-0645">Protease</keyword>
<reference evidence="9 10" key="1">
    <citation type="submission" date="2024-09" db="EMBL/GenBank/DDBJ databases">
        <title>The Natural Products Discovery Center: Release of the First 8490 Sequenced Strains for Exploring Actinobacteria Biosynthetic Diversity.</title>
        <authorList>
            <person name="Kalkreuter E."/>
            <person name="Kautsar S.A."/>
            <person name="Yang D."/>
            <person name="Bader C.D."/>
            <person name="Teijaro C.N."/>
            <person name="Fluegel L."/>
            <person name="Davis C.M."/>
            <person name="Simpson J.R."/>
            <person name="Lauterbach L."/>
            <person name="Steele A.D."/>
            <person name="Gui C."/>
            <person name="Meng S."/>
            <person name="Li G."/>
            <person name="Viehrig K."/>
            <person name="Ye F."/>
            <person name="Su P."/>
            <person name="Kiefer A.F."/>
            <person name="Nichols A."/>
            <person name="Cepeda A.J."/>
            <person name="Yan W."/>
            <person name="Fan B."/>
            <person name="Jiang Y."/>
            <person name="Adhikari A."/>
            <person name="Zheng C.-J."/>
            <person name="Schuster L."/>
            <person name="Cowan T.M."/>
            <person name="Smanski M.J."/>
            <person name="Chevrette M.G."/>
            <person name="De Carvalho L.P.S."/>
            <person name="Shen B."/>
        </authorList>
    </citation>
    <scope>NUCLEOTIDE SEQUENCE [LARGE SCALE GENOMIC DNA]</scope>
    <source>
        <strain evidence="9 10">NPDC057399</strain>
    </source>
</reference>
<sequence length="695" mass="74588">MGLTDRARGERVRQAAAAAARYGESREDRRETERRQDAGIEFPDSPEALAARTARLLERQAVPPAMMVEAVRSEPLAAPDAFERILGASKELQAWSFLPRGARAARTVARISAGENGRELPVGTGFLVSPCLLMTNHHVLPDAGAARSCVAEFDAQVTVDNTPQAPVWLEFDPDALFVADERLDYALVAVSPGPDGKPPGETFGWNRLSAQLGKLVIGEPVNVIGHPMGRLKEIAVRDNALQVRLDDFIHYRTDTEPGNSGSPVFNDQWEVVALHHSGVPRTDDQGRLLRRDGQVWGRGDGEDAVDWVSNEGARISVVLKHLASLPLTPEQQDMLAGMGPETGLTSVQPAGATANILAGPVPATTAVTGVPSADDSGPAAALTRRPPTEAVVKRPRGVRARDGAFGARHLVFLHGRAQQDKDPEALRREWAAGLNMGLVRAGLPTVAPADVCFPFYGDRLAHALDARESVSPAAGTPTAPVPGSPGARAVYEEILGEAAARWYAPPGAQEGVETAEGLGLDPLVAAVWRRLGWLAARSDIDTWTISWIFRDVAAYLDDRDVREEVLSCVLETVPSEGEWVFVTHSLGTVVGMDLLTRLPADVRALHLTTVGSPLGMDSVQRRLLSGGPRRPGRVPDWLNAWCPTDPIAIGCPLGDDWPDGPADLAVVNARDRAHDIVEYLAHAEVARSIGDRLTV</sequence>
<dbReference type="InterPro" id="IPR029058">
    <property type="entry name" value="AB_hydrolase_fold"/>
</dbReference>
<keyword evidence="4 7" id="KW-0378">Hydrolase</keyword>
<dbReference type="InterPro" id="IPR043504">
    <property type="entry name" value="Peptidase_S1_PA_chymotrypsin"/>
</dbReference>
<dbReference type="PANTHER" id="PTHR36234:SF5">
    <property type="entry name" value="LYSYL ENDOPEPTIDASE"/>
    <property type="match status" value="1"/>
</dbReference>
<keyword evidence="6" id="KW-0843">Virulence</keyword>
<evidence type="ECO:0000256" key="2">
    <source>
        <dbReference type="ARBA" id="ARBA00022670"/>
    </source>
</evidence>
<dbReference type="RefSeq" id="WP_381727335.1">
    <property type="nucleotide sequence ID" value="NZ_JBHVBU010000061.1"/>
</dbReference>
<name>A0ABW6JKF8_STRCE</name>
<keyword evidence="10" id="KW-1185">Reference proteome</keyword>
<dbReference type="Pfam" id="PF13365">
    <property type="entry name" value="Trypsin_2"/>
    <property type="match status" value="1"/>
</dbReference>
<keyword evidence="5 7" id="KW-0720">Serine protease</keyword>
<dbReference type="Proteomes" id="UP001600650">
    <property type="component" value="Unassembled WGS sequence"/>
</dbReference>
<evidence type="ECO:0000256" key="1">
    <source>
        <dbReference type="ARBA" id="ARBA00008764"/>
    </source>
</evidence>
<accession>A0ABW6JKF8</accession>
<dbReference type="PROSITE" id="PS00673">
    <property type="entry name" value="V8_SER"/>
    <property type="match status" value="1"/>
</dbReference>
<dbReference type="SUPFAM" id="SSF53474">
    <property type="entry name" value="alpha/beta-Hydrolases"/>
    <property type="match status" value="1"/>
</dbReference>
<gene>
    <name evidence="9" type="ORF">ACFU0X_21150</name>
</gene>
<dbReference type="InterPro" id="IPR000126">
    <property type="entry name" value="V8_ser_AS"/>
</dbReference>
<organism evidence="9 10">
    <name type="scientific">Streptomyces cellulosae</name>
    <dbReference type="NCBI Taxonomy" id="1968"/>
    <lineage>
        <taxon>Bacteria</taxon>
        <taxon>Bacillati</taxon>
        <taxon>Actinomycetota</taxon>
        <taxon>Actinomycetes</taxon>
        <taxon>Kitasatosporales</taxon>
        <taxon>Streptomycetaceae</taxon>
        <taxon>Streptomyces</taxon>
    </lineage>
</organism>
<evidence type="ECO:0000256" key="5">
    <source>
        <dbReference type="ARBA" id="ARBA00022825"/>
    </source>
</evidence>
<proteinExistence type="inferred from homology"/>
<keyword evidence="3" id="KW-0732">Signal</keyword>
<dbReference type="PRINTS" id="PR00839">
    <property type="entry name" value="V8PROTEASE"/>
</dbReference>
<evidence type="ECO:0000256" key="3">
    <source>
        <dbReference type="ARBA" id="ARBA00022729"/>
    </source>
</evidence>
<comment type="caution">
    <text evidence="9">The sequence shown here is derived from an EMBL/GenBank/DDBJ whole genome shotgun (WGS) entry which is preliminary data.</text>
</comment>
<evidence type="ECO:0000256" key="7">
    <source>
        <dbReference type="RuleBase" id="RU004296"/>
    </source>
</evidence>
<evidence type="ECO:0000256" key="6">
    <source>
        <dbReference type="ARBA" id="ARBA00023026"/>
    </source>
</evidence>
<dbReference type="PANTHER" id="PTHR36234">
    <property type="entry name" value="LYSYL ENDOPEPTIDASE"/>
    <property type="match status" value="1"/>
</dbReference>
<feature type="compositionally biased region" description="Basic and acidic residues" evidence="8">
    <location>
        <begin position="1"/>
        <end position="13"/>
    </location>
</feature>
<dbReference type="EMBL" id="JBHVBU010000061">
    <property type="protein sequence ID" value="MFE7965511.1"/>
    <property type="molecule type" value="Genomic_DNA"/>
</dbReference>
<dbReference type="InterPro" id="IPR008256">
    <property type="entry name" value="Peptidase_S1B"/>
</dbReference>
<dbReference type="Gene3D" id="2.40.10.10">
    <property type="entry name" value="Trypsin-like serine proteases"/>
    <property type="match status" value="2"/>
</dbReference>
<dbReference type="InterPro" id="IPR009003">
    <property type="entry name" value="Peptidase_S1_PA"/>
</dbReference>
<dbReference type="InterPro" id="IPR008353">
    <property type="entry name" value="Peptidase_S1B_tx"/>
</dbReference>